<sequence>MFPEICEEIKAKLKERGEVAKEPQENQAIKKESGEKEKESSTNNNSLIFKFKFKRLRESETVTVGDLG</sequence>
<feature type="region of interest" description="Disordered" evidence="1">
    <location>
        <begin position="16"/>
        <end position="42"/>
    </location>
</feature>
<reference evidence="2" key="2">
    <citation type="submission" date="2015-06" db="UniProtKB">
        <authorList>
            <consortium name="EnsemblMetazoa"/>
        </authorList>
    </citation>
    <scope>IDENTIFICATION</scope>
</reference>
<accession>T1GFF3</accession>
<evidence type="ECO:0000313" key="2">
    <source>
        <dbReference type="EnsemblMetazoa" id="MESCA002094-PA"/>
    </source>
</evidence>
<feature type="compositionally biased region" description="Basic and acidic residues" evidence="1">
    <location>
        <begin position="16"/>
        <end position="40"/>
    </location>
</feature>
<evidence type="ECO:0000313" key="3">
    <source>
        <dbReference type="Proteomes" id="UP000015102"/>
    </source>
</evidence>
<dbReference type="EMBL" id="CAQQ02069491">
    <property type="status" value="NOT_ANNOTATED_CDS"/>
    <property type="molecule type" value="Genomic_DNA"/>
</dbReference>
<dbReference type="HOGENOM" id="CLU_2796878_0_0_1"/>
<organism evidence="2 3">
    <name type="scientific">Megaselia scalaris</name>
    <name type="common">Humpbacked fly</name>
    <name type="synonym">Phora scalaris</name>
    <dbReference type="NCBI Taxonomy" id="36166"/>
    <lineage>
        <taxon>Eukaryota</taxon>
        <taxon>Metazoa</taxon>
        <taxon>Ecdysozoa</taxon>
        <taxon>Arthropoda</taxon>
        <taxon>Hexapoda</taxon>
        <taxon>Insecta</taxon>
        <taxon>Pterygota</taxon>
        <taxon>Neoptera</taxon>
        <taxon>Endopterygota</taxon>
        <taxon>Diptera</taxon>
        <taxon>Brachycera</taxon>
        <taxon>Muscomorpha</taxon>
        <taxon>Platypezoidea</taxon>
        <taxon>Phoridae</taxon>
        <taxon>Megaseliini</taxon>
        <taxon>Megaselia</taxon>
    </lineage>
</organism>
<dbReference type="Proteomes" id="UP000015102">
    <property type="component" value="Unassembled WGS sequence"/>
</dbReference>
<proteinExistence type="predicted"/>
<protein>
    <submittedName>
        <fullName evidence="2">Uncharacterized protein</fullName>
    </submittedName>
</protein>
<dbReference type="EnsemblMetazoa" id="MESCA002094-RA">
    <property type="protein sequence ID" value="MESCA002094-PA"/>
    <property type="gene ID" value="MESCA002094"/>
</dbReference>
<name>T1GFF3_MEGSC</name>
<evidence type="ECO:0000256" key="1">
    <source>
        <dbReference type="SAM" id="MobiDB-lite"/>
    </source>
</evidence>
<dbReference type="EMBL" id="CAQQ02069490">
    <property type="status" value="NOT_ANNOTATED_CDS"/>
    <property type="molecule type" value="Genomic_DNA"/>
</dbReference>
<reference evidence="3" key="1">
    <citation type="submission" date="2013-02" db="EMBL/GenBank/DDBJ databases">
        <authorList>
            <person name="Hughes D."/>
        </authorList>
    </citation>
    <scope>NUCLEOTIDE SEQUENCE</scope>
    <source>
        <strain>Durham</strain>
        <strain evidence="3">NC isolate 2 -- Noor lab</strain>
    </source>
</reference>
<dbReference type="AlphaFoldDB" id="T1GFF3"/>
<keyword evidence="3" id="KW-1185">Reference proteome</keyword>